<feature type="region of interest" description="Disordered" evidence="1">
    <location>
        <begin position="107"/>
        <end position="128"/>
    </location>
</feature>
<accession>A0ABN2RK06</accession>
<dbReference type="RefSeq" id="WP_344423598.1">
    <property type="nucleotide sequence ID" value="NZ_BAAANN010000021.1"/>
</dbReference>
<evidence type="ECO:0000256" key="1">
    <source>
        <dbReference type="SAM" id="MobiDB-lite"/>
    </source>
</evidence>
<organism evidence="2 3">
    <name type="scientific">Amycolatopsis minnesotensis</name>
    <dbReference type="NCBI Taxonomy" id="337894"/>
    <lineage>
        <taxon>Bacteria</taxon>
        <taxon>Bacillati</taxon>
        <taxon>Actinomycetota</taxon>
        <taxon>Actinomycetes</taxon>
        <taxon>Pseudonocardiales</taxon>
        <taxon>Pseudonocardiaceae</taxon>
        <taxon>Amycolatopsis</taxon>
    </lineage>
</organism>
<reference evidence="2 3" key="1">
    <citation type="journal article" date="2019" name="Int. J. Syst. Evol. Microbiol.">
        <title>The Global Catalogue of Microorganisms (GCM) 10K type strain sequencing project: providing services to taxonomists for standard genome sequencing and annotation.</title>
        <authorList>
            <consortium name="The Broad Institute Genomics Platform"/>
            <consortium name="The Broad Institute Genome Sequencing Center for Infectious Disease"/>
            <person name="Wu L."/>
            <person name="Ma J."/>
        </authorList>
    </citation>
    <scope>NUCLEOTIDE SEQUENCE [LARGE SCALE GENOMIC DNA]</scope>
    <source>
        <strain evidence="2 3">JCM 14545</strain>
    </source>
</reference>
<dbReference type="EMBL" id="BAAANN010000021">
    <property type="protein sequence ID" value="GAA1970399.1"/>
    <property type="molecule type" value="Genomic_DNA"/>
</dbReference>
<proteinExistence type="predicted"/>
<sequence>MRTALGVQRGLVNTVLVAGKVVNRGGVLVGVDLDALRERAALTGADRRGRRHRTGRTVEPLTRRAVWSVDSPLALTCLAGTVKVSGTPSARRVKLPLLGAGRVVGHQRQFPTERTRRSPFLPPLTRPE</sequence>
<gene>
    <name evidence="2" type="ORF">GCM10009754_50290</name>
</gene>
<dbReference type="Proteomes" id="UP001501116">
    <property type="component" value="Unassembled WGS sequence"/>
</dbReference>
<keyword evidence="3" id="KW-1185">Reference proteome</keyword>
<name>A0ABN2RK06_9PSEU</name>
<dbReference type="InterPro" id="IPR011059">
    <property type="entry name" value="Metal-dep_hydrolase_composite"/>
</dbReference>
<comment type="caution">
    <text evidence="2">The sequence shown here is derived from an EMBL/GenBank/DDBJ whole genome shotgun (WGS) entry which is preliminary data.</text>
</comment>
<evidence type="ECO:0000313" key="2">
    <source>
        <dbReference type="EMBL" id="GAA1970399.1"/>
    </source>
</evidence>
<dbReference type="SUPFAM" id="SSF51338">
    <property type="entry name" value="Composite domain of metallo-dependent hydrolases"/>
    <property type="match status" value="1"/>
</dbReference>
<evidence type="ECO:0000313" key="3">
    <source>
        <dbReference type="Proteomes" id="UP001501116"/>
    </source>
</evidence>
<protein>
    <submittedName>
        <fullName evidence="2">Uncharacterized protein</fullName>
    </submittedName>
</protein>